<evidence type="ECO:0000313" key="3">
    <source>
        <dbReference type="Proteomes" id="UP000199233"/>
    </source>
</evidence>
<dbReference type="InterPro" id="IPR052026">
    <property type="entry name" value="ExeA_AAA_ATPase_DNA-bind"/>
</dbReference>
<dbReference type="InterPro" id="IPR002477">
    <property type="entry name" value="Peptidoglycan-bd-like"/>
</dbReference>
<dbReference type="SUPFAM" id="SSF52540">
    <property type="entry name" value="P-loop containing nucleoside triphosphate hydrolases"/>
    <property type="match status" value="1"/>
</dbReference>
<dbReference type="InterPro" id="IPR049945">
    <property type="entry name" value="AAA_22"/>
</dbReference>
<gene>
    <name evidence="2" type="ORF">SAMN04488038_113104</name>
</gene>
<evidence type="ECO:0000259" key="1">
    <source>
        <dbReference type="SMART" id="SM00382"/>
    </source>
</evidence>
<keyword evidence="3" id="KW-1185">Reference proteome</keyword>
<dbReference type="Pfam" id="PF01471">
    <property type="entry name" value="PG_binding_1"/>
    <property type="match status" value="1"/>
</dbReference>
<dbReference type="Proteomes" id="UP000199233">
    <property type="component" value="Unassembled WGS sequence"/>
</dbReference>
<dbReference type="EMBL" id="FOFS01000013">
    <property type="protein sequence ID" value="SEQ98276.1"/>
    <property type="molecule type" value="Genomic_DNA"/>
</dbReference>
<dbReference type="Gene3D" id="1.10.101.10">
    <property type="entry name" value="PGBD-like superfamily/PGBD"/>
    <property type="match status" value="1"/>
</dbReference>
<dbReference type="Gene3D" id="3.90.70.10">
    <property type="entry name" value="Cysteine proteinases"/>
    <property type="match status" value="1"/>
</dbReference>
<dbReference type="InterPro" id="IPR036366">
    <property type="entry name" value="PGBDSf"/>
</dbReference>
<sequence>MYLQFFQLRELPFSITPDPAYLYMSSRHQEALGHLLYGTGQYGGFVQLTGEVGTGKTTIVRALLDQKLQDVDVAYIHNPRLSEQEFVQTLCDELGVPYAREQLSLKTLIDALNAHLLQAHARGRRTVVIIDEAQNLQPAVLEQVRLLTNLETAKEKLLRIMLVGQPELSALLARADLRQLASRISARYHLTPLGARETAEYIEHRLRIAGAPGEIFTPAAMTAVRRYSGGIPRLINIICDRALLGAYAQNARRVSPAIVRNAAREAVGHQPEVFDPQARRRWRLIEVGWGGALLICIGLLVWSFTRQHPPQATAAVPAAGVPAPAAAPAAAAPAAEASPAAVKVDPVADLDMLEKTSEPLATVMGRLIQLWEPDFEVDDGRKLCSDIKKRKLECLRDSGKWDDLRLLNHPAVLRLDLPKLGAQYFLVTALGDKDATLGTALGPVRLARETLESVWSGDYLLLWRRELGERRIDQKSRGAPIVWLWRRLAELKLTRLPSPVPDRYTPELAAIIRQFQIEHGMKVDGVVGTRTLIAFSSGQANTPTLQVREKP</sequence>
<dbReference type="PANTHER" id="PTHR35894:SF1">
    <property type="entry name" value="PHOSPHORIBULOKINASE _ URIDINE KINASE FAMILY"/>
    <property type="match status" value="1"/>
</dbReference>
<dbReference type="PANTHER" id="PTHR35894">
    <property type="entry name" value="GENERAL SECRETION PATHWAY PROTEIN A-RELATED"/>
    <property type="match status" value="1"/>
</dbReference>
<dbReference type="STRING" id="489703.SAMN04488038_113104"/>
<dbReference type="GO" id="GO:0016887">
    <property type="term" value="F:ATP hydrolysis activity"/>
    <property type="evidence" value="ECO:0007669"/>
    <property type="project" value="InterPro"/>
</dbReference>
<dbReference type="InterPro" id="IPR027417">
    <property type="entry name" value="P-loop_NTPase"/>
</dbReference>
<name>A0A1H9KGJ8_9GAMM</name>
<evidence type="ECO:0000313" key="2">
    <source>
        <dbReference type="EMBL" id="SEQ98276.1"/>
    </source>
</evidence>
<protein>
    <submittedName>
        <fullName evidence="2">General secretion pathway protein A</fullName>
    </submittedName>
</protein>
<feature type="domain" description="AAA+ ATPase" evidence="1">
    <location>
        <begin position="42"/>
        <end position="185"/>
    </location>
</feature>
<dbReference type="InterPro" id="IPR003593">
    <property type="entry name" value="AAA+_ATPase"/>
</dbReference>
<dbReference type="RefSeq" id="WP_093288631.1">
    <property type="nucleotide sequence ID" value="NZ_FOFS01000013.1"/>
</dbReference>
<organism evidence="2 3">
    <name type="scientific">Solimonas aquatica</name>
    <dbReference type="NCBI Taxonomy" id="489703"/>
    <lineage>
        <taxon>Bacteria</taxon>
        <taxon>Pseudomonadati</taxon>
        <taxon>Pseudomonadota</taxon>
        <taxon>Gammaproteobacteria</taxon>
        <taxon>Nevskiales</taxon>
        <taxon>Nevskiaceae</taxon>
        <taxon>Solimonas</taxon>
    </lineage>
</organism>
<reference evidence="2 3" key="1">
    <citation type="submission" date="2016-10" db="EMBL/GenBank/DDBJ databases">
        <authorList>
            <person name="de Groot N.N."/>
        </authorList>
    </citation>
    <scope>NUCLEOTIDE SEQUENCE [LARGE SCALE GENOMIC DNA]</scope>
    <source>
        <strain evidence="2 3">DSM 25927</strain>
    </source>
</reference>
<accession>A0A1H9KGJ8</accession>
<dbReference type="CDD" id="cd00009">
    <property type="entry name" value="AAA"/>
    <property type="match status" value="1"/>
</dbReference>
<dbReference type="OrthoDB" id="9780149at2"/>
<dbReference type="Gene3D" id="3.40.50.300">
    <property type="entry name" value="P-loop containing nucleotide triphosphate hydrolases"/>
    <property type="match status" value="1"/>
</dbReference>
<dbReference type="InterPro" id="IPR036365">
    <property type="entry name" value="PGBD-like_sf"/>
</dbReference>
<proteinExistence type="predicted"/>
<dbReference type="SUPFAM" id="SSF47090">
    <property type="entry name" value="PGBD-like"/>
    <property type="match status" value="1"/>
</dbReference>
<dbReference type="Pfam" id="PF13401">
    <property type="entry name" value="AAA_22"/>
    <property type="match status" value="1"/>
</dbReference>
<dbReference type="SMART" id="SM00382">
    <property type="entry name" value="AAA"/>
    <property type="match status" value="1"/>
</dbReference>
<dbReference type="AlphaFoldDB" id="A0A1H9KGJ8"/>